<comment type="caution">
    <text evidence="13">The sequence shown here is derived from an EMBL/GenBank/DDBJ whole genome shotgun (WGS) entry which is preliminary data.</text>
</comment>
<dbReference type="SUPFAM" id="SSF55874">
    <property type="entry name" value="ATPase domain of HSP90 chaperone/DNA topoisomerase II/histidine kinase"/>
    <property type="match status" value="1"/>
</dbReference>
<evidence type="ECO:0000259" key="10">
    <source>
        <dbReference type="PROSITE" id="PS50109"/>
    </source>
</evidence>
<feature type="coiled-coil region" evidence="9">
    <location>
        <begin position="120"/>
        <end position="147"/>
    </location>
</feature>
<evidence type="ECO:0000256" key="3">
    <source>
        <dbReference type="ARBA" id="ARBA00022553"/>
    </source>
</evidence>
<dbReference type="InterPro" id="IPR003594">
    <property type="entry name" value="HATPase_dom"/>
</dbReference>
<evidence type="ECO:0000259" key="12">
    <source>
        <dbReference type="PROSITE" id="PS50113"/>
    </source>
</evidence>
<feature type="domain" description="PAS" evidence="11">
    <location>
        <begin position="9"/>
        <end position="65"/>
    </location>
</feature>
<dbReference type="PROSITE" id="PS50112">
    <property type="entry name" value="PAS"/>
    <property type="match status" value="2"/>
</dbReference>
<dbReference type="Gene3D" id="3.30.450.20">
    <property type="entry name" value="PAS domain"/>
    <property type="match status" value="3"/>
</dbReference>
<keyword evidence="5" id="KW-0547">Nucleotide-binding</keyword>
<dbReference type="PRINTS" id="PR00344">
    <property type="entry name" value="BCTRLSENSOR"/>
</dbReference>
<comment type="catalytic activity">
    <reaction evidence="1">
        <text>ATP + protein L-histidine = ADP + protein N-phospho-L-histidine.</text>
        <dbReference type="EC" id="2.7.13.3"/>
    </reaction>
</comment>
<organism evidence="13">
    <name type="scientific">Paenibacillus sp. SYP-B3998</name>
    <dbReference type="NCBI Taxonomy" id="2678564"/>
    <lineage>
        <taxon>Bacteria</taxon>
        <taxon>Bacillati</taxon>
        <taxon>Bacillota</taxon>
        <taxon>Bacilli</taxon>
        <taxon>Bacillales</taxon>
        <taxon>Paenibacillaceae</taxon>
        <taxon>Paenibacillus</taxon>
    </lineage>
</organism>
<evidence type="ECO:0000256" key="2">
    <source>
        <dbReference type="ARBA" id="ARBA00012438"/>
    </source>
</evidence>
<keyword evidence="3" id="KW-0597">Phosphoprotein</keyword>
<dbReference type="GO" id="GO:0000155">
    <property type="term" value="F:phosphorelay sensor kinase activity"/>
    <property type="evidence" value="ECO:0007669"/>
    <property type="project" value="InterPro"/>
</dbReference>
<keyword evidence="9" id="KW-0175">Coiled coil</keyword>
<dbReference type="Pfam" id="PF13426">
    <property type="entry name" value="PAS_9"/>
    <property type="match status" value="1"/>
</dbReference>
<dbReference type="InterPro" id="IPR001610">
    <property type="entry name" value="PAC"/>
</dbReference>
<evidence type="ECO:0000256" key="9">
    <source>
        <dbReference type="SAM" id="Coils"/>
    </source>
</evidence>
<dbReference type="InterPro" id="IPR004358">
    <property type="entry name" value="Sig_transdc_His_kin-like_C"/>
</dbReference>
<proteinExistence type="predicted"/>
<feature type="domain" description="PAC" evidence="12">
    <location>
        <begin position="209"/>
        <end position="261"/>
    </location>
</feature>
<feature type="domain" description="PAS" evidence="11">
    <location>
        <begin position="137"/>
        <end position="206"/>
    </location>
</feature>
<dbReference type="CDD" id="cd00075">
    <property type="entry name" value="HATPase"/>
    <property type="match status" value="1"/>
</dbReference>
<dbReference type="SUPFAM" id="SSF55785">
    <property type="entry name" value="PYP-like sensor domain (PAS domain)"/>
    <property type="match status" value="3"/>
</dbReference>
<dbReference type="SMART" id="SM00091">
    <property type="entry name" value="PAS"/>
    <property type="match status" value="3"/>
</dbReference>
<dbReference type="InterPro" id="IPR000014">
    <property type="entry name" value="PAS"/>
</dbReference>
<dbReference type="CDD" id="cd00130">
    <property type="entry name" value="PAS"/>
    <property type="match status" value="3"/>
</dbReference>
<dbReference type="Pfam" id="PF00989">
    <property type="entry name" value="PAS"/>
    <property type="match status" value="2"/>
</dbReference>
<dbReference type="InterPro" id="IPR003661">
    <property type="entry name" value="HisK_dim/P_dom"/>
</dbReference>
<dbReference type="Pfam" id="PF00512">
    <property type="entry name" value="HisKA"/>
    <property type="match status" value="1"/>
</dbReference>
<evidence type="ECO:0000256" key="7">
    <source>
        <dbReference type="ARBA" id="ARBA00022840"/>
    </source>
</evidence>
<dbReference type="EMBL" id="JAAIKC010000008">
    <property type="protein sequence ID" value="NEW08125.1"/>
    <property type="molecule type" value="Genomic_DNA"/>
</dbReference>
<dbReference type="InterPro" id="IPR036890">
    <property type="entry name" value="HATPase_C_sf"/>
</dbReference>
<accession>A0A6G4A175</accession>
<name>A0A6G4A175_9BACL</name>
<dbReference type="InterPro" id="IPR000700">
    <property type="entry name" value="PAS-assoc_C"/>
</dbReference>
<feature type="domain" description="Histidine kinase" evidence="10">
    <location>
        <begin position="398"/>
        <end position="602"/>
    </location>
</feature>
<dbReference type="PROSITE" id="PS50113">
    <property type="entry name" value="PAC"/>
    <property type="match status" value="2"/>
</dbReference>
<keyword evidence="6" id="KW-0418">Kinase</keyword>
<dbReference type="Pfam" id="PF02518">
    <property type="entry name" value="HATPase_c"/>
    <property type="match status" value="1"/>
</dbReference>
<evidence type="ECO:0000256" key="8">
    <source>
        <dbReference type="ARBA" id="ARBA00023012"/>
    </source>
</evidence>
<evidence type="ECO:0000256" key="4">
    <source>
        <dbReference type="ARBA" id="ARBA00022679"/>
    </source>
</evidence>
<dbReference type="AlphaFoldDB" id="A0A6G4A175"/>
<dbReference type="SMART" id="SM00388">
    <property type="entry name" value="HisKA"/>
    <property type="match status" value="1"/>
</dbReference>
<evidence type="ECO:0000256" key="6">
    <source>
        <dbReference type="ARBA" id="ARBA00022777"/>
    </source>
</evidence>
<dbReference type="InterPro" id="IPR013767">
    <property type="entry name" value="PAS_fold"/>
</dbReference>
<keyword evidence="8" id="KW-0902">Two-component regulatory system</keyword>
<dbReference type="GO" id="GO:0005524">
    <property type="term" value="F:ATP binding"/>
    <property type="evidence" value="ECO:0007669"/>
    <property type="project" value="UniProtKB-KW"/>
</dbReference>
<dbReference type="InterPro" id="IPR036097">
    <property type="entry name" value="HisK_dim/P_sf"/>
</dbReference>
<dbReference type="PANTHER" id="PTHR43065:SF10">
    <property type="entry name" value="PEROXIDE STRESS-ACTIVATED HISTIDINE KINASE MAK3"/>
    <property type="match status" value="1"/>
</dbReference>
<reference evidence="13" key="1">
    <citation type="submission" date="2020-02" db="EMBL/GenBank/DDBJ databases">
        <authorList>
            <person name="Shen X.-R."/>
            <person name="Zhang Y.-X."/>
        </authorList>
    </citation>
    <scope>NUCLEOTIDE SEQUENCE</scope>
    <source>
        <strain evidence="13">SYP-B3998</strain>
    </source>
</reference>
<keyword evidence="7" id="KW-0067">ATP-binding</keyword>
<dbReference type="PROSITE" id="PS50109">
    <property type="entry name" value="HIS_KIN"/>
    <property type="match status" value="1"/>
</dbReference>
<dbReference type="EC" id="2.7.13.3" evidence="2"/>
<dbReference type="Gene3D" id="3.30.565.10">
    <property type="entry name" value="Histidine kinase-like ATPase, C-terminal domain"/>
    <property type="match status" value="1"/>
</dbReference>
<dbReference type="InterPro" id="IPR035965">
    <property type="entry name" value="PAS-like_dom_sf"/>
</dbReference>
<gene>
    <name evidence="13" type="ORF">GK047_19175</name>
</gene>
<feature type="domain" description="PAC" evidence="12">
    <location>
        <begin position="82"/>
        <end position="136"/>
    </location>
</feature>
<dbReference type="SMART" id="SM00387">
    <property type="entry name" value="HATPase_c"/>
    <property type="match status" value="1"/>
</dbReference>
<dbReference type="RefSeq" id="WP_163950392.1">
    <property type="nucleotide sequence ID" value="NZ_JAAIKC010000008.1"/>
</dbReference>
<protein>
    <recommendedName>
        <fullName evidence="2">histidine kinase</fullName>
        <ecNumber evidence="2">2.7.13.3</ecNumber>
    </recommendedName>
</protein>
<evidence type="ECO:0000259" key="11">
    <source>
        <dbReference type="PROSITE" id="PS50112"/>
    </source>
</evidence>
<dbReference type="NCBIfam" id="TIGR00229">
    <property type="entry name" value="sensory_box"/>
    <property type="match status" value="3"/>
</dbReference>
<dbReference type="PANTHER" id="PTHR43065">
    <property type="entry name" value="SENSOR HISTIDINE KINASE"/>
    <property type="match status" value="1"/>
</dbReference>
<evidence type="ECO:0000313" key="13">
    <source>
        <dbReference type="EMBL" id="NEW08125.1"/>
    </source>
</evidence>
<keyword evidence="4" id="KW-0808">Transferase</keyword>
<dbReference type="GO" id="GO:0006355">
    <property type="term" value="P:regulation of DNA-templated transcription"/>
    <property type="evidence" value="ECO:0007669"/>
    <property type="project" value="InterPro"/>
</dbReference>
<dbReference type="SUPFAM" id="SSF47384">
    <property type="entry name" value="Homodimeric domain of signal transducing histidine kinase"/>
    <property type="match status" value="1"/>
</dbReference>
<dbReference type="CDD" id="cd00082">
    <property type="entry name" value="HisKA"/>
    <property type="match status" value="1"/>
</dbReference>
<dbReference type="InterPro" id="IPR005467">
    <property type="entry name" value="His_kinase_dom"/>
</dbReference>
<dbReference type="SMART" id="SM00086">
    <property type="entry name" value="PAC"/>
    <property type="match status" value="3"/>
</dbReference>
<evidence type="ECO:0000256" key="5">
    <source>
        <dbReference type="ARBA" id="ARBA00022741"/>
    </source>
</evidence>
<sequence>MTIVKGNSLKDPVTALFELAPIGVVMIEENGQILKVNAIFSRFIGYTEEELLQMSVHEFTHPEDRIITSKRLTFIDQAPATFHMEKRYLHKEGHIIWGLVQGLSKNSDISQQHTTNYIALIQDITQIKRQEEELRATKEKYESFIQNSSDAIMIYDLEGHVLQVNKAFTQLSGWQEDEVMGVKLPITSSDQRLKFEGIIHKVILGQFVHNLETVQKHKDGTDIEVSMSVSPIRNVHGDVIMLAAILRDLTVQKALSRQAKQHEASFKHLVENWPDAFMIVKKGVWVYSNPAGLALLGASQAEQVIGHSVCTFHDPEEHPDIQKRLAKGHQGKIYRAQLQKFTRLDGQTIHVEMTSIPAVYEDEPAFHLLLRDVTEHIKTEELMRVSDKLNAVGQLAAGIAHEIRNPLTAIKGFVQLTQIRYPDSHHYFDIIRSEIERIELITGELLLLAKPSLKTEQAMDLCEIINQVSPLVETQGMLNNVQIVRDFKANHLAVLCDSNQLKQVFINLLKNAIEAMPSGGEIKIVVELEEGNIKVTITDQGPGIPFDQLSSIGQPFFTTKLNGTGLGLVVSYKIIQNHGGTISVENMPDQGAAFTIKLPRVGSDSGDSH</sequence>
<dbReference type="Gene3D" id="1.10.287.130">
    <property type="match status" value="1"/>
</dbReference>
<evidence type="ECO:0000256" key="1">
    <source>
        <dbReference type="ARBA" id="ARBA00000085"/>
    </source>
</evidence>